<name>A0A956ND92_UNCEI</name>
<organism evidence="11 12">
    <name type="scientific">Eiseniibacteriota bacterium</name>
    <dbReference type="NCBI Taxonomy" id="2212470"/>
    <lineage>
        <taxon>Bacteria</taxon>
        <taxon>Candidatus Eiseniibacteriota</taxon>
    </lineage>
</organism>
<dbReference type="CDD" id="cd02163">
    <property type="entry name" value="PPAT"/>
    <property type="match status" value="1"/>
</dbReference>
<evidence type="ECO:0000313" key="12">
    <source>
        <dbReference type="Proteomes" id="UP000739538"/>
    </source>
</evidence>
<feature type="binding site" evidence="9">
    <location>
        <position position="61"/>
    </location>
    <ligand>
        <name>substrate</name>
    </ligand>
</feature>
<comment type="catalytic activity">
    <reaction evidence="8 9">
        <text>(R)-4'-phosphopantetheine + ATP + H(+) = 3'-dephospho-CoA + diphosphate</text>
        <dbReference type="Rhea" id="RHEA:19801"/>
        <dbReference type="ChEBI" id="CHEBI:15378"/>
        <dbReference type="ChEBI" id="CHEBI:30616"/>
        <dbReference type="ChEBI" id="CHEBI:33019"/>
        <dbReference type="ChEBI" id="CHEBI:57328"/>
        <dbReference type="ChEBI" id="CHEBI:61723"/>
        <dbReference type="EC" id="2.7.7.3"/>
    </reaction>
</comment>
<dbReference type="GO" id="GO:0005737">
    <property type="term" value="C:cytoplasm"/>
    <property type="evidence" value="ECO:0007669"/>
    <property type="project" value="UniProtKB-SubCell"/>
</dbReference>
<gene>
    <name evidence="9 11" type="primary">coaD</name>
    <name evidence="11" type="ORF">KDA27_08180</name>
</gene>
<evidence type="ECO:0000256" key="8">
    <source>
        <dbReference type="ARBA" id="ARBA00029346"/>
    </source>
</evidence>
<dbReference type="GO" id="GO:0004595">
    <property type="term" value="F:pantetheine-phosphate adenylyltransferase activity"/>
    <property type="evidence" value="ECO:0007669"/>
    <property type="project" value="UniProtKB-UniRule"/>
</dbReference>
<protein>
    <recommendedName>
        <fullName evidence="9">Phosphopantetheine adenylyltransferase</fullName>
        <ecNumber evidence="9">2.7.7.3</ecNumber>
    </recommendedName>
    <alternativeName>
        <fullName evidence="9">Dephospho-CoA pyrophosphorylase</fullName>
    </alternativeName>
    <alternativeName>
        <fullName evidence="9">Pantetheine-phosphate adenylyltransferase</fullName>
        <shortName evidence="9">PPAT</shortName>
    </alternativeName>
</protein>
<dbReference type="Gene3D" id="3.40.50.620">
    <property type="entry name" value="HUPs"/>
    <property type="match status" value="1"/>
</dbReference>
<comment type="cofactor">
    <cofactor evidence="9">
        <name>Mg(2+)</name>
        <dbReference type="ChEBI" id="CHEBI:18420"/>
    </cofactor>
</comment>
<evidence type="ECO:0000256" key="6">
    <source>
        <dbReference type="ARBA" id="ARBA00022842"/>
    </source>
</evidence>
<feature type="binding site" evidence="9">
    <location>
        <position position="120"/>
    </location>
    <ligand>
        <name>ATP</name>
        <dbReference type="ChEBI" id="CHEBI:30616"/>
    </ligand>
</feature>
<reference evidence="11" key="1">
    <citation type="submission" date="2020-04" db="EMBL/GenBank/DDBJ databases">
        <authorList>
            <person name="Zhang T."/>
        </authorList>
    </citation>
    <scope>NUCLEOTIDE SEQUENCE</scope>
    <source>
        <strain evidence="11">HKST-UBA02</strain>
    </source>
</reference>
<dbReference type="Proteomes" id="UP000739538">
    <property type="component" value="Unassembled WGS sequence"/>
</dbReference>
<dbReference type="HAMAP" id="MF_00151">
    <property type="entry name" value="PPAT_bact"/>
    <property type="match status" value="1"/>
</dbReference>
<dbReference type="NCBIfam" id="TIGR01510">
    <property type="entry name" value="coaD_prev_kdtB"/>
    <property type="match status" value="1"/>
</dbReference>
<feature type="binding site" evidence="9">
    <location>
        <begin position="110"/>
        <end position="112"/>
    </location>
    <ligand>
        <name>ATP</name>
        <dbReference type="ChEBI" id="CHEBI:30616"/>
    </ligand>
</feature>
<keyword evidence="4 9" id="KW-0547">Nucleotide-binding</keyword>
<comment type="similarity">
    <text evidence="9">Belongs to the bacterial CoaD family.</text>
</comment>
<keyword evidence="7 9" id="KW-0173">Coenzyme A biosynthesis</keyword>
<evidence type="ECO:0000313" key="11">
    <source>
        <dbReference type="EMBL" id="MCA9755763.1"/>
    </source>
</evidence>
<evidence type="ECO:0000256" key="5">
    <source>
        <dbReference type="ARBA" id="ARBA00022840"/>
    </source>
</evidence>
<reference evidence="11" key="2">
    <citation type="journal article" date="2021" name="Microbiome">
        <title>Successional dynamics and alternative stable states in a saline activated sludge microbial community over 9 years.</title>
        <authorList>
            <person name="Wang Y."/>
            <person name="Ye J."/>
            <person name="Ju F."/>
            <person name="Liu L."/>
            <person name="Boyd J.A."/>
            <person name="Deng Y."/>
            <person name="Parks D.H."/>
            <person name="Jiang X."/>
            <person name="Yin X."/>
            <person name="Woodcroft B.J."/>
            <person name="Tyson G.W."/>
            <person name="Hugenholtz P."/>
            <person name="Polz M.F."/>
            <person name="Zhang T."/>
        </authorList>
    </citation>
    <scope>NUCLEOTIDE SEQUENCE</scope>
    <source>
        <strain evidence="11">HKST-UBA02</strain>
    </source>
</reference>
<dbReference type="EMBL" id="JAGQHS010000031">
    <property type="protein sequence ID" value="MCA9755763.1"/>
    <property type="molecule type" value="Genomic_DNA"/>
</dbReference>
<keyword evidence="3 9" id="KW-0548">Nucleotidyltransferase</keyword>
<dbReference type="GO" id="GO:0005524">
    <property type="term" value="F:ATP binding"/>
    <property type="evidence" value="ECO:0007669"/>
    <property type="project" value="UniProtKB-KW"/>
</dbReference>
<sequence>MDVTRSQRTTRGSGKKDETAGRIALFAGTFDPVTLGHLDILRKSLRLFDRVIVAIATGHHKTPLFTVEERMEMFRESLSEEESARVGTIAFDGLLVDIAREVGALAVVRGLRFVSDFEFEMQMAELNRKLYPEMETVFLPPSEKYGAVNSTLIKQIAAGGGSLRDLVPPLVARRLKRRFKK</sequence>
<dbReference type="SUPFAM" id="SSF52374">
    <property type="entry name" value="Nucleotidylyl transferase"/>
    <property type="match status" value="1"/>
</dbReference>
<keyword evidence="2 9" id="KW-0808">Transferase</keyword>
<dbReference type="GO" id="GO:0015937">
    <property type="term" value="P:coenzyme A biosynthetic process"/>
    <property type="evidence" value="ECO:0007669"/>
    <property type="project" value="UniProtKB-UniRule"/>
</dbReference>
<feature type="binding site" evidence="9">
    <location>
        <position position="95"/>
    </location>
    <ligand>
        <name>substrate</name>
    </ligand>
</feature>
<feature type="binding site" evidence="9">
    <location>
        <position position="29"/>
    </location>
    <ligand>
        <name>substrate</name>
    </ligand>
</feature>
<evidence type="ECO:0000256" key="7">
    <source>
        <dbReference type="ARBA" id="ARBA00022993"/>
    </source>
</evidence>
<dbReference type="InterPro" id="IPR014729">
    <property type="entry name" value="Rossmann-like_a/b/a_fold"/>
</dbReference>
<evidence type="ECO:0000256" key="3">
    <source>
        <dbReference type="ARBA" id="ARBA00022695"/>
    </source>
</evidence>
<dbReference type="PRINTS" id="PR01020">
    <property type="entry name" value="LPSBIOSNTHSS"/>
</dbReference>
<keyword evidence="6 9" id="KW-0460">Magnesium</keyword>
<feature type="binding site" evidence="9">
    <location>
        <begin position="145"/>
        <end position="151"/>
    </location>
    <ligand>
        <name>ATP</name>
        <dbReference type="ChEBI" id="CHEBI:30616"/>
    </ligand>
</feature>
<dbReference type="EC" id="2.7.7.3" evidence="9"/>
<feature type="domain" description="Cytidyltransferase-like" evidence="10">
    <location>
        <begin position="25"/>
        <end position="155"/>
    </location>
</feature>
<keyword evidence="5 9" id="KW-0067">ATP-binding</keyword>
<dbReference type="InterPro" id="IPR004821">
    <property type="entry name" value="Cyt_trans-like"/>
</dbReference>
<evidence type="ECO:0000256" key="2">
    <source>
        <dbReference type="ARBA" id="ARBA00022679"/>
    </source>
</evidence>
<dbReference type="InterPro" id="IPR001980">
    <property type="entry name" value="PPAT"/>
</dbReference>
<feature type="site" description="Transition state stabilizer" evidence="9">
    <location>
        <position position="37"/>
    </location>
</feature>
<feature type="binding site" evidence="9">
    <location>
        <begin position="29"/>
        <end position="30"/>
    </location>
    <ligand>
        <name>ATP</name>
        <dbReference type="ChEBI" id="CHEBI:30616"/>
    </ligand>
</feature>
<evidence type="ECO:0000256" key="9">
    <source>
        <dbReference type="HAMAP-Rule" id="MF_00151"/>
    </source>
</evidence>
<accession>A0A956ND92</accession>
<keyword evidence="1 9" id="KW-0963">Cytoplasm</keyword>
<comment type="function">
    <text evidence="9">Reversibly transfers an adenylyl group from ATP to 4'-phosphopantetheine, yielding dephospho-CoA (dPCoA) and pyrophosphate.</text>
</comment>
<dbReference type="AlphaFoldDB" id="A0A956ND92"/>
<comment type="caution">
    <text evidence="11">The sequence shown here is derived from an EMBL/GenBank/DDBJ whole genome shotgun (WGS) entry which is preliminary data.</text>
</comment>
<evidence type="ECO:0000259" key="10">
    <source>
        <dbReference type="Pfam" id="PF01467"/>
    </source>
</evidence>
<evidence type="ECO:0000256" key="4">
    <source>
        <dbReference type="ARBA" id="ARBA00022741"/>
    </source>
</evidence>
<dbReference type="NCBIfam" id="TIGR00125">
    <property type="entry name" value="cyt_tran_rel"/>
    <property type="match status" value="1"/>
</dbReference>
<feature type="binding site" evidence="9">
    <location>
        <position position="37"/>
    </location>
    <ligand>
        <name>ATP</name>
        <dbReference type="ChEBI" id="CHEBI:30616"/>
    </ligand>
</feature>
<dbReference type="PANTHER" id="PTHR21342:SF1">
    <property type="entry name" value="PHOSPHOPANTETHEINE ADENYLYLTRANSFERASE"/>
    <property type="match status" value="1"/>
</dbReference>
<comment type="subunit">
    <text evidence="9">Homohexamer.</text>
</comment>
<feature type="binding site" evidence="9">
    <location>
        <position position="109"/>
    </location>
    <ligand>
        <name>substrate</name>
    </ligand>
</feature>
<comment type="subcellular location">
    <subcellularLocation>
        <location evidence="9">Cytoplasm</location>
    </subcellularLocation>
</comment>
<dbReference type="Pfam" id="PF01467">
    <property type="entry name" value="CTP_transf_like"/>
    <property type="match status" value="1"/>
</dbReference>
<proteinExistence type="inferred from homology"/>
<dbReference type="PANTHER" id="PTHR21342">
    <property type="entry name" value="PHOSPHOPANTETHEINE ADENYLYLTRANSFERASE"/>
    <property type="match status" value="1"/>
</dbReference>
<comment type="pathway">
    <text evidence="9">Cofactor biosynthesis; coenzyme A biosynthesis; CoA from (R)-pantothenate: step 4/5.</text>
</comment>
<evidence type="ECO:0000256" key="1">
    <source>
        <dbReference type="ARBA" id="ARBA00022490"/>
    </source>
</evidence>